<protein>
    <recommendedName>
        <fullName evidence="4">Replication protein</fullName>
    </recommendedName>
</protein>
<proteinExistence type="predicted"/>
<evidence type="ECO:0000256" key="1">
    <source>
        <dbReference type="SAM" id="MobiDB-lite"/>
    </source>
</evidence>
<dbReference type="Proteomes" id="UP001589683">
    <property type="component" value="Unassembled WGS sequence"/>
</dbReference>
<dbReference type="EMBL" id="JBHMEA010000016">
    <property type="protein sequence ID" value="MFB9231263.1"/>
    <property type="molecule type" value="Genomic_DNA"/>
</dbReference>
<accession>A0ABV5JEQ7</accession>
<organism evidence="2 3">
    <name type="scientific">Pseudohalocynthiibacter aestuariivivens</name>
    <dbReference type="NCBI Taxonomy" id="1591409"/>
    <lineage>
        <taxon>Bacteria</taxon>
        <taxon>Pseudomonadati</taxon>
        <taxon>Pseudomonadota</taxon>
        <taxon>Alphaproteobacteria</taxon>
        <taxon>Rhodobacterales</taxon>
        <taxon>Paracoccaceae</taxon>
        <taxon>Pseudohalocynthiibacter</taxon>
    </lineage>
</organism>
<evidence type="ECO:0008006" key="4">
    <source>
        <dbReference type="Google" id="ProtNLM"/>
    </source>
</evidence>
<reference evidence="2 3" key="1">
    <citation type="submission" date="2024-09" db="EMBL/GenBank/DDBJ databases">
        <authorList>
            <person name="Sun Q."/>
            <person name="Mori K."/>
        </authorList>
    </citation>
    <scope>NUCLEOTIDE SEQUENCE [LARGE SCALE GENOMIC DNA]</scope>
    <source>
        <strain evidence="2 3">CECT 8726</strain>
    </source>
</reference>
<comment type="caution">
    <text evidence="2">The sequence shown here is derived from an EMBL/GenBank/DDBJ whole genome shotgun (WGS) entry which is preliminary data.</text>
</comment>
<feature type="region of interest" description="Disordered" evidence="1">
    <location>
        <begin position="222"/>
        <end position="243"/>
    </location>
</feature>
<keyword evidence="3" id="KW-1185">Reference proteome</keyword>
<dbReference type="RefSeq" id="WP_213888945.1">
    <property type="nucleotide sequence ID" value="NZ_JAGFNU010000005.1"/>
</dbReference>
<evidence type="ECO:0000313" key="3">
    <source>
        <dbReference type="Proteomes" id="UP001589683"/>
    </source>
</evidence>
<evidence type="ECO:0000313" key="2">
    <source>
        <dbReference type="EMBL" id="MFB9231263.1"/>
    </source>
</evidence>
<sequence>MSGWFALKRGSLEHDVFKPVGRWSRFEAWVWLIENAVFKDTEIDLGGKPYTVRRGSLVYSQRFLARKWRWSQKAVVTFLKTLEAHKSIKLDEAKTGQGMKSKRTHISLCNYEKYQSDGFKTASKEKQKGIKEEQGNNIPVGESEFSPPSEPAQITTVTSALWDIGKRYLSQHGVPNPGALIGKWLSQSKGSATEVMAAIEAAQKAGTQDPVPYIQKVINGGSNSQHSENGTHAGAFGFIPEVG</sequence>
<name>A0ABV5JEQ7_9RHOB</name>
<gene>
    <name evidence="2" type="ORF">ACFFUT_05625</name>
</gene>